<dbReference type="AlphaFoldDB" id="A0AA39LIY8"/>
<sequence length="107" mass="11859">MVVLGSRGQRRTRREKLTKVVSGGRLGYGVASGDDGDAADGRRVRVRMEKKNAVRLSGCAFQYPKKGNFGQLPILQACQLKYPTFPTQFTTTLIGFLHFSESYCTPI</sequence>
<accession>A0AA39LIY8</accession>
<dbReference type="Proteomes" id="UP001175271">
    <property type="component" value="Unassembled WGS sequence"/>
</dbReference>
<name>A0AA39LIY8_9BILA</name>
<keyword evidence="2" id="KW-1185">Reference proteome</keyword>
<gene>
    <name evidence="1" type="ORF">QR680_002753</name>
</gene>
<comment type="caution">
    <text evidence="1">The sequence shown here is derived from an EMBL/GenBank/DDBJ whole genome shotgun (WGS) entry which is preliminary data.</text>
</comment>
<reference evidence="1" key="1">
    <citation type="submission" date="2023-06" db="EMBL/GenBank/DDBJ databases">
        <title>Genomic analysis of the entomopathogenic nematode Steinernema hermaphroditum.</title>
        <authorList>
            <person name="Schwarz E.M."/>
            <person name="Heppert J.K."/>
            <person name="Baniya A."/>
            <person name="Schwartz H.T."/>
            <person name="Tan C.-H."/>
            <person name="Antoshechkin I."/>
            <person name="Sternberg P.W."/>
            <person name="Goodrich-Blair H."/>
            <person name="Dillman A.R."/>
        </authorList>
    </citation>
    <scope>NUCLEOTIDE SEQUENCE</scope>
    <source>
        <strain evidence="1">PS9179</strain>
        <tissue evidence="1">Whole animal</tissue>
    </source>
</reference>
<evidence type="ECO:0000313" key="2">
    <source>
        <dbReference type="Proteomes" id="UP001175271"/>
    </source>
</evidence>
<dbReference type="EMBL" id="JAUCMV010000005">
    <property type="protein sequence ID" value="KAK0398779.1"/>
    <property type="molecule type" value="Genomic_DNA"/>
</dbReference>
<proteinExistence type="predicted"/>
<evidence type="ECO:0000313" key="1">
    <source>
        <dbReference type="EMBL" id="KAK0398779.1"/>
    </source>
</evidence>
<organism evidence="1 2">
    <name type="scientific">Steinernema hermaphroditum</name>
    <dbReference type="NCBI Taxonomy" id="289476"/>
    <lineage>
        <taxon>Eukaryota</taxon>
        <taxon>Metazoa</taxon>
        <taxon>Ecdysozoa</taxon>
        <taxon>Nematoda</taxon>
        <taxon>Chromadorea</taxon>
        <taxon>Rhabditida</taxon>
        <taxon>Tylenchina</taxon>
        <taxon>Panagrolaimomorpha</taxon>
        <taxon>Strongyloidoidea</taxon>
        <taxon>Steinernematidae</taxon>
        <taxon>Steinernema</taxon>
    </lineage>
</organism>
<protein>
    <submittedName>
        <fullName evidence="1">Uncharacterized protein</fullName>
    </submittedName>
</protein>